<protein>
    <submittedName>
        <fullName evidence="6">Uncharacterized protein</fullName>
    </submittedName>
</protein>
<dbReference type="InterPro" id="IPR014721">
    <property type="entry name" value="Ribsml_uS5_D2-typ_fold_subgr"/>
</dbReference>
<evidence type="ECO:0000256" key="1">
    <source>
        <dbReference type="ARBA" id="ARBA00022694"/>
    </source>
</evidence>
<organism evidence="6 7">
    <name type="scientific">Candidatus Nomurabacteria bacterium RIFCSPLOWO2_01_FULL_33_17</name>
    <dbReference type="NCBI Taxonomy" id="1801764"/>
    <lineage>
        <taxon>Bacteria</taxon>
        <taxon>Candidatus Nomuraibacteriota</taxon>
    </lineage>
</organism>
<keyword evidence="4" id="KW-0378">Hydrolase</keyword>
<keyword evidence="5" id="KW-0694">RNA-binding</keyword>
<evidence type="ECO:0000256" key="3">
    <source>
        <dbReference type="ARBA" id="ARBA00022759"/>
    </source>
</evidence>
<comment type="caution">
    <text evidence="6">The sequence shown here is derived from an EMBL/GenBank/DDBJ whole genome shotgun (WGS) entry which is preliminary data.</text>
</comment>
<sequence length="104" mass="11687">MLPKTKRLGSKDITKLYKGGKRVNNALFSVLYKASPISKFSVSVSKKIYKNAIDRNTAKRKVLAIIKDISPAISAEYSISIRTKINDLPHQVLVKEIKNILCQK</sequence>
<dbReference type="AlphaFoldDB" id="A0A1F6WRD0"/>
<dbReference type="Proteomes" id="UP000178184">
    <property type="component" value="Unassembled WGS sequence"/>
</dbReference>
<dbReference type="GO" id="GO:0004526">
    <property type="term" value="F:ribonuclease P activity"/>
    <property type="evidence" value="ECO:0007669"/>
    <property type="project" value="InterPro"/>
</dbReference>
<evidence type="ECO:0000313" key="7">
    <source>
        <dbReference type="Proteomes" id="UP000178184"/>
    </source>
</evidence>
<dbReference type="InterPro" id="IPR020568">
    <property type="entry name" value="Ribosomal_Su5_D2-typ_SF"/>
</dbReference>
<dbReference type="GO" id="GO:0008033">
    <property type="term" value="P:tRNA processing"/>
    <property type="evidence" value="ECO:0007669"/>
    <property type="project" value="UniProtKB-KW"/>
</dbReference>
<name>A0A1F6WRD0_9BACT</name>
<accession>A0A1F6WRD0</accession>
<dbReference type="STRING" id="1801764.A2903_01880"/>
<dbReference type="EMBL" id="MFUO01000002">
    <property type="protein sequence ID" value="OGI84305.1"/>
    <property type="molecule type" value="Genomic_DNA"/>
</dbReference>
<gene>
    <name evidence="6" type="ORF">A2903_01880</name>
</gene>
<reference evidence="6 7" key="1">
    <citation type="journal article" date="2016" name="Nat. Commun.">
        <title>Thousands of microbial genomes shed light on interconnected biogeochemical processes in an aquifer system.</title>
        <authorList>
            <person name="Anantharaman K."/>
            <person name="Brown C.T."/>
            <person name="Hug L.A."/>
            <person name="Sharon I."/>
            <person name="Castelle C.J."/>
            <person name="Probst A.J."/>
            <person name="Thomas B.C."/>
            <person name="Singh A."/>
            <person name="Wilkins M.J."/>
            <person name="Karaoz U."/>
            <person name="Brodie E.L."/>
            <person name="Williams K.H."/>
            <person name="Hubbard S.S."/>
            <person name="Banfield J.F."/>
        </authorList>
    </citation>
    <scope>NUCLEOTIDE SEQUENCE [LARGE SCALE GENOMIC DNA]</scope>
</reference>
<keyword evidence="1" id="KW-0819">tRNA processing</keyword>
<dbReference type="SUPFAM" id="SSF54211">
    <property type="entry name" value="Ribosomal protein S5 domain 2-like"/>
    <property type="match status" value="1"/>
</dbReference>
<evidence type="ECO:0000256" key="4">
    <source>
        <dbReference type="ARBA" id="ARBA00022801"/>
    </source>
</evidence>
<evidence type="ECO:0000256" key="2">
    <source>
        <dbReference type="ARBA" id="ARBA00022722"/>
    </source>
</evidence>
<evidence type="ECO:0000313" key="6">
    <source>
        <dbReference type="EMBL" id="OGI84305.1"/>
    </source>
</evidence>
<dbReference type="Gene3D" id="3.30.230.10">
    <property type="match status" value="1"/>
</dbReference>
<dbReference type="InterPro" id="IPR000100">
    <property type="entry name" value="RNase_P"/>
</dbReference>
<keyword evidence="3" id="KW-0255">Endonuclease</keyword>
<evidence type="ECO:0000256" key="5">
    <source>
        <dbReference type="ARBA" id="ARBA00022884"/>
    </source>
</evidence>
<keyword evidence="2" id="KW-0540">Nuclease</keyword>
<dbReference type="Pfam" id="PF00825">
    <property type="entry name" value="Ribonuclease_P"/>
    <property type="match status" value="1"/>
</dbReference>
<proteinExistence type="predicted"/>
<dbReference type="GO" id="GO:0000049">
    <property type="term" value="F:tRNA binding"/>
    <property type="evidence" value="ECO:0007669"/>
    <property type="project" value="InterPro"/>
</dbReference>